<reference evidence="1 2" key="1">
    <citation type="submission" date="2019-09" db="EMBL/GenBank/DDBJ databases">
        <title>Genome sequencing of Ng87 strain.</title>
        <authorList>
            <person name="Karasev E.S."/>
            <person name="Andronov E."/>
        </authorList>
    </citation>
    <scope>NUCLEOTIDE SEQUENCE [LARGE SCALE GENOMIC DNA]</scope>
    <source>
        <strain evidence="1 2">Ng87</strain>
    </source>
</reference>
<protein>
    <submittedName>
        <fullName evidence="1">Uncharacterized protein</fullName>
    </submittedName>
</protein>
<dbReference type="Proteomes" id="UP000386575">
    <property type="component" value="Unassembled WGS sequence"/>
</dbReference>
<evidence type="ECO:0000313" key="1">
    <source>
        <dbReference type="EMBL" id="KAB1086769.1"/>
    </source>
</evidence>
<dbReference type="EMBL" id="VZUL01000002">
    <property type="protein sequence ID" value="KAB1086769.1"/>
    <property type="molecule type" value="Genomic_DNA"/>
</dbReference>
<accession>A0A6A1TQJ0</accession>
<evidence type="ECO:0000313" key="2">
    <source>
        <dbReference type="Proteomes" id="UP000386575"/>
    </source>
</evidence>
<organism evidence="1 2">
    <name type="scientific">Neorhizobium galegae</name>
    <name type="common">Rhizobium galegae</name>
    <dbReference type="NCBI Taxonomy" id="399"/>
    <lineage>
        <taxon>Bacteria</taxon>
        <taxon>Pseudomonadati</taxon>
        <taxon>Pseudomonadota</taxon>
        <taxon>Alphaproteobacteria</taxon>
        <taxon>Hyphomicrobiales</taxon>
        <taxon>Rhizobiaceae</taxon>
        <taxon>Rhizobium/Agrobacterium group</taxon>
        <taxon>Neorhizobium</taxon>
    </lineage>
</organism>
<gene>
    <name evidence="1" type="ORF">F4V91_10230</name>
</gene>
<dbReference type="RefSeq" id="WP_151042302.1">
    <property type="nucleotide sequence ID" value="NZ_VZUL01000002.1"/>
</dbReference>
<proteinExistence type="predicted"/>
<name>A0A6A1TQJ0_NEOGA</name>
<dbReference type="AlphaFoldDB" id="A0A6A1TQJ0"/>
<comment type="caution">
    <text evidence="1">The sequence shown here is derived from an EMBL/GenBank/DDBJ whole genome shotgun (WGS) entry which is preliminary data.</text>
</comment>
<sequence>MTVSGIAKVSKKLQKTPILVSQRTNFEKNGSNFATESAVLRGIGAKPHYFFESGLRVWHDNCIGMGERVTACFKREAEI</sequence>